<protein>
    <submittedName>
        <fullName evidence="2">Metallophosphatase</fullName>
    </submittedName>
</protein>
<dbReference type="STRING" id="280871.TL10_01715"/>
<dbReference type="AlphaFoldDB" id="A0A0D1K110"/>
<dbReference type="OrthoDB" id="9807890at2"/>
<dbReference type="PATRIC" id="fig|280871.6.peg.349"/>
<evidence type="ECO:0000313" key="2">
    <source>
        <dbReference type="EMBL" id="KIU18574.1"/>
    </source>
</evidence>
<dbReference type="GO" id="GO:0005737">
    <property type="term" value="C:cytoplasm"/>
    <property type="evidence" value="ECO:0007669"/>
    <property type="project" value="TreeGrafter"/>
</dbReference>
<name>A0A0D1K110_9MYCO</name>
<dbReference type="SUPFAM" id="SSF56300">
    <property type="entry name" value="Metallo-dependent phosphatases"/>
    <property type="match status" value="1"/>
</dbReference>
<dbReference type="Gene3D" id="3.60.21.10">
    <property type="match status" value="1"/>
</dbReference>
<dbReference type="GO" id="GO:0016791">
    <property type="term" value="F:phosphatase activity"/>
    <property type="evidence" value="ECO:0007669"/>
    <property type="project" value="TreeGrafter"/>
</dbReference>
<accession>A0A0D1K110</accession>
<comment type="caution">
    <text evidence="2">The sequence shown here is derived from an EMBL/GenBank/DDBJ whole genome shotgun (WGS) entry which is preliminary data.</text>
</comment>
<dbReference type="Proteomes" id="UP000032221">
    <property type="component" value="Unassembled WGS sequence"/>
</dbReference>
<dbReference type="InterPro" id="IPR050126">
    <property type="entry name" value="Ap4A_hydrolase"/>
</dbReference>
<proteinExistence type="predicted"/>
<dbReference type="InterPro" id="IPR004843">
    <property type="entry name" value="Calcineurin-like_PHP"/>
</dbReference>
<evidence type="ECO:0000259" key="1">
    <source>
        <dbReference type="Pfam" id="PF00149"/>
    </source>
</evidence>
<sequence length="324" mass="36190">MRCDDQPVTGYDIIGDIHGCADPLESLLDAMGYRLTDGAYTHASRQAVFVGDLVDRGPQQLRVLETVKAMVDAGSAQITMGNHEFNAICYGIPRAEGDYLRRHSDKNSHQHRAFLEQLTAEQQRYYLDWFRTIPLWLDLSGVRVVHACWHEPSMKVVEQELGSNVFGADAQFATASTKGHPLYEAIETLIKGPELSLTAHGQSSYLDKDGHEREEARLRWWSTGSTLRELAEMTSTFTTPDGSPYPELPALSIANDDHVYRGGVPVVYGHYWRTGTPVRGLDWTDRTACVDFSAVKGGALTAYRWSGEETVRVENFIQIPCHSA</sequence>
<gene>
    <name evidence="2" type="ORF">TL10_01715</name>
</gene>
<keyword evidence="3" id="KW-1185">Reference proteome</keyword>
<evidence type="ECO:0000313" key="3">
    <source>
        <dbReference type="Proteomes" id="UP000032221"/>
    </source>
</evidence>
<dbReference type="InterPro" id="IPR029052">
    <property type="entry name" value="Metallo-depent_PP-like"/>
</dbReference>
<organism evidence="2 3">
    <name type="scientific">Mycolicibacterium llatzerense</name>
    <dbReference type="NCBI Taxonomy" id="280871"/>
    <lineage>
        <taxon>Bacteria</taxon>
        <taxon>Bacillati</taxon>
        <taxon>Actinomycetota</taxon>
        <taxon>Actinomycetes</taxon>
        <taxon>Mycobacteriales</taxon>
        <taxon>Mycobacteriaceae</taxon>
        <taxon>Mycolicibacterium</taxon>
    </lineage>
</organism>
<dbReference type="PANTHER" id="PTHR42850:SF7">
    <property type="entry name" value="BIS(5'-NUCLEOSYL)-TETRAPHOSPHATASE PRPE [ASYMMETRICAL]"/>
    <property type="match status" value="1"/>
</dbReference>
<feature type="domain" description="Calcineurin-like phosphoesterase" evidence="1">
    <location>
        <begin position="13"/>
        <end position="144"/>
    </location>
</feature>
<dbReference type="Pfam" id="PF00149">
    <property type="entry name" value="Metallophos"/>
    <property type="match status" value="1"/>
</dbReference>
<dbReference type="RefSeq" id="WP_043984270.1">
    <property type="nucleotide sequence ID" value="NZ_JXST01000002.1"/>
</dbReference>
<dbReference type="EMBL" id="JXST01000002">
    <property type="protein sequence ID" value="KIU18574.1"/>
    <property type="molecule type" value="Genomic_DNA"/>
</dbReference>
<reference evidence="2 3" key="1">
    <citation type="submission" date="2015-01" db="EMBL/GenBank/DDBJ databases">
        <title>Genome sequence of Mycobacterium llatzerense and Mycobacterium immunogenum recovered from brain abscess.</title>
        <authorList>
            <person name="Greninger A.L."/>
            <person name="Langelier C."/>
            <person name="Cunningham G."/>
            <person name="Chiu C.Y."/>
            <person name="Miller S."/>
        </authorList>
    </citation>
    <scope>NUCLEOTIDE SEQUENCE [LARGE SCALE GENOMIC DNA]</scope>
    <source>
        <strain evidence="2 3">CLUC14</strain>
    </source>
</reference>
<dbReference type="PANTHER" id="PTHR42850">
    <property type="entry name" value="METALLOPHOSPHOESTERASE"/>
    <property type="match status" value="1"/>
</dbReference>